<keyword evidence="2" id="KW-1185">Reference proteome</keyword>
<proteinExistence type="predicted"/>
<name>A0ABV2JBR5_9FIRM</name>
<evidence type="ECO:0000313" key="2">
    <source>
        <dbReference type="Proteomes" id="UP001549162"/>
    </source>
</evidence>
<reference evidence="1 2" key="1">
    <citation type="submission" date="2024-06" db="EMBL/GenBank/DDBJ databases">
        <title>Genomic Encyclopedia of Type Strains, Phase IV (KMG-IV): sequencing the most valuable type-strain genomes for metagenomic binning, comparative biology and taxonomic classification.</title>
        <authorList>
            <person name="Goeker M."/>
        </authorList>
    </citation>
    <scope>NUCLEOTIDE SEQUENCE [LARGE SCALE GENOMIC DNA]</scope>
    <source>
        <strain evidence="1 2">DSM 21460</strain>
    </source>
</reference>
<dbReference type="EMBL" id="JBEPMA010000017">
    <property type="protein sequence ID" value="MET3618202.1"/>
    <property type="molecule type" value="Genomic_DNA"/>
</dbReference>
<dbReference type="Proteomes" id="UP001549162">
    <property type="component" value="Unassembled WGS sequence"/>
</dbReference>
<protein>
    <submittedName>
        <fullName evidence="1">Uncharacterized protein</fullName>
    </submittedName>
</protein>
<comment type="caution">
    <text evidence="1">The sequence shown here is derived from an EMBL/GenBank/DDBJ whole genome shotgun (WGS) entry which is preliminary data.</text>
</comment>
<evidence type="ECO:0000313" key="1">
    <source>
        <dbReference type="EMBL" id="MET3618202.1"/>
    </source>
</evidence>
<accession>A0ABV2JBR5</accession>
<organism evidence="1 2">
    <name type="scientific">Peptoniphilus olsenii</name>
    <dbReference type="NCBI Taxonomy" id="411570"/>
    <lineage>
        <taxon>Bacteria</taxon>
        <taxon>Bacillati</taxon>
        <taxon>Bacillota</taxon>
        <taxon>Tissierellia</taxon>
        <taxon>Tissierellales</taxon>
        <taxon>Peptoniphilaceae</taxon>
        <taxon>Peptoniphilus</taxon>
    </lineage>
</organism>
<gene>
    <name evidence="1" type="ORF">ABID14_001840</name>
</gene>
<sequence length="34" mass="3919">MGTLNSVSHIRYIYPFLWLGLLTHSNNTLPETTK</sequence>